<comment type="cofactor">
    <cofactor evidence="6">
        <name>[4Fe-4S] cluster</name>
        <dbReference type="ChEBI" id="CHEBI:49883"/>
    </cofactor>
    <text evidence="6">Binds 2 [4Fe-4S] clusters.</text>
</comment>
<dbReference type="InterPro" id="IPR017900">
    <property type="entry name" value="4Fe4S_Fe_S_CS"/>
</dbReference>
<organism evidence="8 9">
    <name type="scientific">Chromatocurvus halotolerans</name>
    <dbReference type="NCBI Taxonomy" id="1132028"/>
    <lineage>
        <taxon>Bacteria</taxon>
        <taxon>Pseudomonadati</taxon>
        <taxon>Pseudomonadota</taxon>
        <taxon>Gammaproteobacteria</taxon>
        <taxon>Cellvibrionales</taxon>
        <taxon>Halieaceae</taxon>
        <taxon>Chromatocurvus</taxon>
    </lineage>
</organism>
<evidence type="ECO:0000256" key="3">
    <source>
        <dbReference type="ARBA" id="ARBA00022737"/>
    </source>
</evidence>
<evidence type="ECO:0000313" key="8">
    <source>
        <dbReference type="EMBL" id="TCO75627.1"/>
    </source>
</evidence>
<comment type="caution">
    <text evidence="8">The sequence shown here is derived from an EMBL/GenBank/DDBJ whole genome shotgun (WGS) entry which is preliminary data.</text>
</comment>
<name>A0A4R2KS60_9GAMM</name>
<dbReference type="RefSeq" id="WP_117317656.1">
    <property type="nucleotide sequence ID" value="NZ_QQSW01000009.1"/>
</dbReference>
<evidence type="ECO:0000256" key="2">
    <source>
        <dbReference type="ARBA" id="ARBA00022723"/>
    </source>
</evidence>
<dbReference type="InterPro" id="IPR004017">
    <property type="entry name" value="Cys_rich_dom"/>
</dbReference>
<proteinExistence type="predicted"/>
<dbReference type="EC" id="1.1.99.14" evidence="6"/>
<dbReference type="GO" id="GO:0019154">
    <property type="term" value="F:glycolate dehydrogenase activity"/>
    <property type="evidence" value="ECO:0007669"/>
    <property type="project" value="UniProtKB-EC"/>
</dbReference>
<keyword evidence="6" id="KW-0813">Transport</keyword>
<keyword evidence="1 6" id="KW-0004">4Fe-4S</keyword>
<dbReference type="GO" id="GO:0046872">
    <property type="term" value="F:metal ion binding"/>
    <property type="evidence" value="ECO:0007669"/>
    <property type="project" value="UniProtKB-UniRule"/>
</dbReference>
<dbReference type="PROSITE" id="PS51379">
    <property type="entry name" value="4FE4S_FER_2"/>
    <property type="match status" value="2"/>
</dbReference>
<comment type="function">
    <text evidence="6">Component of a complex that catalyzes the oxidation of glycolate to glyoxylate.</text>
</comment>
<keyword evidence="5 6" id="KW-0411">Iron-sulfur</keyword>
<evidence type="ECO:0000256" key="5">
    <source>
        <dbReference type="ARBA" id="ARBA00023014"/>
    </source>
</evidence>
<dbReference type="InterPro" id="IPR017896">
    <property type="entry name" value="4Fe4S_Fe-S-bd"/>
</dbReference>
<reference evidence="8 9" key="1">
    <citation type="submission" date="2019-03" db="EMBL/GenBank/DDBJ databases">
        <title>Genomic Encyclopedia of Type Strains, Phase IV (KMG-IV): sequencing the most valuable type-strain genomes for metagenomic binning, comparative biology and taxonomic classification.</title>
        <authorList>
            <person name="Goeker M."/>
        </authorList>
    </citation>
    <scope>NUCLEOTIDE SEQUENCE [LARGE SCALE GENOMIC DNA]</scope>
    <source>
        <strain evidence="8 9">DSM 23344</strain>
    </source>
</reference>
<dbReference type="PANTHER" id="PTHR32479:SF17">
    <property type="entry name" value="GLYCOLATE OXIDASE IRON-SULFUR SUBUNIT"/>
    <property type="match status" value="1"/>
</dbReference>
<feature type="domain" description="4Fe-4S ferredoxin-type" evidence="7">
    <location>
        <begin position="66"/>
        <end position="95"/>
    </location>
</feature>
<dbReference type="Pfam" id="PF02754">
    <property type="entry name" value="CCG"/>
    <property type="match status" value="2"/>
</dbReference>
<comment type="catalytic activity">
    <reaction evidence="6">
        <text>glycolate + A = glyoxylate + AH2</text>
        <dbReference type="Rhea" id="RHEA:21264"/>
        <dbReference type="ChEBI" id="CHEBI:13193"/>
        <dbReference type="ChEBI" id="CHEBI:17499"/>
        <dbReference type="ChEBI" id="CHEBI:29805"/>
        <dbReference type="ChEBI" id="CHEBI:36655"/>
        <dbReference type="EC" id="1.1.99.14"/>
    </reaction>
</comment>
<dbReference type="EMBL" id="SLWX01000007">
    <property type="protein sequence ID" value="TCO75627.1"/>
    <property type="molecule type" value="Genomic_DNA"/>
</dbReference>
<evidence type="ECO:0000313" key="9">
    <source>
        <dbReference type="Proteomes" id="UP000294980"/>
    </source>
</evidence>
<evidence type="ECO:0000256" key="6">
    <source>
        <dbReference type="PIRNR" id="PIRNR000139"/>
    </source>
</evidence>
<dbReference type="SUPFAM" id="SSF46548">
    <property type="entry name" value="alpha-helical ferredoxin"/>
    <property type="match status" value="1"/>
</dbReference>
<sequence length="419" mass="45406">MHVKLHADFAGNAAAQEAAALTSACVHCGFCLATCPTYLDNRDERDSPRGRIYLIKSLLETGNGDAAVETHLDRCLTCRSCETTCPSGVAYARIADAGRRLVHHRDSRPLATRTLRWLLRQVVPRPALFTPLLRLGQGLRGVMPPALREHIPPRQQRLPLPSRSLPRRMVLLQGCVQRAATPRTNDAARRVFARLGIELVYARGETCCGAVNHHLGAHDAALTDLRRTVDAIWPHLENGAEAVISSATGCGVQIADCGRLLAADPDYADRAARVSDLTRDIADALEQEAIESLPLRPAPGSIAVHVPCSQQHGMRQPGNVRRLMARWGYTLAKTRDDHLCCGSAGTYSILQPATSRRLRDRKLAALKMAHPDRIVTANVGCQLHLQGAAGAPVMHWIECIAEDLQADDALSAGPSAAPS</sequence>
<dbReference type="AlphaFoldDB" id="A0A4R2KS60"/>
<dbReference type="Proteomes" id="UP000294980">
    <property type="component" value="Unassembled WGS sequence"/>
</dbReference>
<keyword evidence="9" id="KW-1185">Reference proteome</keyword>
<dbReference type="InterPro" id="IPR012257">
    <property type="entry name" value="Glc_ox_4Fe-4S"/>
</dbReference>
<dbReference type="Gene3D" id="1.10.1060.10">
    <property type="entry name" value="Alpha-helical ferredoxin"/>
    <property type="match status" value="1"/>
</dbReference>
<evidence type="ECO:0000256" key="4">
    <source>
        <dbReference type="ARBA" id="ARBA00023004"/>
    </source>
</evidence>
<dbReference type="GO" id="GO:0051539">
    <property type="term" value="F:4 iron, 4 sulfur cluster binding"/>
    <property type="evidence" value="ECO:0007669"/>
    <property type="project" value="UniProtKB-UniRule"/>
</dbReference>
<keyword evidence="2 6" id="KW-0479">Metal-binding</keyword>
<dbReference type="PROSITE" id="PS00198">
    <property type="entry name" value="4FE4S_FER_1"/>
    <property type="match status" value="1"/>
</dbReference>
<dbReference type="Pfam" id="PF13183">
    <property type="entry name" value="Fer4_8"/>
    <property type="match status" value="1"/>
</dbReference>
<dbReference type="OrthoDB" id="9765258at2"/>
<feature type="domain" description="4Fe-4S ferredoxin-type" evidence="7">
    <location>
        <begin position="16"/>
        <end position="45"/>
    </location>
</feature>
<dbReference type="PANTHER" id="PTHR32479">
    <property type="entry name" value="GLYCOLATE OXIDASE IRON-SULFUR SUBUNIT"/>
    <property type="match status" value="1"/>
</dbReference>
<keyword evidence="6" id="KW-0249">Electron transport</keyword>
<accession>A0A4R2KS60</accession>
<evidence type="ECO:0000259" key="7">
    <source>
        <dbReference type="PROSITE" id="PS51379"/>
    </source>
</evidence>
<dbReference type="PIRSF" id="PIRSF000139">
    <property type="entry name" value="Glc_ox_4Fe-4S"/>
    <property type="match status" value="1"/>
</dbReference>
<evidence type="ECO:0000256" key="1">
    <source>
        <dbReference type="ARBA" id="ARBA00022485"/>
    </source>
</evidence>
<dbReference type="NCBIfam" id="NF008434">
    <property type="entry name" value="PRK11274.1"/>
    <property type="match status" value="1"/>
</dbReference>
<gene>
    <name evidence="8" type="ORF">EV688_10744</name>
</gene>
<comment type="catalytic activity">
    <reaction evidence="6">
        <text>(R)-lactate + A = pyruvate + AH2</text>
        <dbReference type="Rhea" id="RHEA:15089"/>
        <dbReference type="ChEBI" id="CHEBI:13193"/>
        <dbReference type="ChEBI" id="CHEBI:15361"/>
        <dbReference type="ChEBI" id="CHEBI:16004"/>
        <dbReference type="ChEBI" id="CHEBI:17499"/>
    </reaction>
</comment>
<dbReference type="InterPro" id="IPR009051">
    <property type="entry name" value="Helical_ferredxn"/>
</dbReference>
<keyword evidence="3" id="KW-0677">Repeat</keyword>
<keyword evidence="4 6" id="KW-0408">Iron</keyword>
<protein>
    <recommendedName>
        <fullName evidence="6">Glycolate oxidase iron-sulfur subunit</fullName>
        <ecNumber evidence="6">1.1.99.14</ecNumber>
    </recommendedName>
</protein>